<dbReference type="Gene3D" id="3.40.50.300">
    <property type="entry name" value="P-loop containing nucleotide triphosphate hydrolases"/>
    <property type="match status" value="1"/>
</dbReference>
<dbReference type="Pfam" id="PF13177">
    <property type="entry name" value="DNA_pol3_delta2"/>
    <property type="match status" value="1"/>
</dbReference>
<dbReference type="InterPro" id="IPR050238">
    <property type="entry name" value="DNA_Rep/Repair_Clamp_Loader"/>
</dbReference>
<comment type="caution">
    <text evidence="1">The sequence shown here is derived from an EMBL/GenBank/DDBJ whole genome shotgun (WGS) entry which is preliminary data.</text>
</comment>
<sequence>METFSGVIGHRRVTSVLDRMIEHDSLPHAFLFLGSEGVGRTLVAEKLLLRLFAGAASLETVPDYLSLEVQDDLKTGKHKTKIVVGQIRAFITRLSMSAFAGGLKAGFIMEADRLNAGASNALLKTLEEPHGKTLMILRAPDIESVLPTIASRCQILRFYPVAVEELVEGLVKKGYSREDVEPVVKQSLGRPGVALKLLKDSAFKAAQETGYASMMRAFSSDIPSRLRLAADLVPKTEVNKRVVLESLLDRCEEVLSGQLHANIFGTASLLSLNQTVKALERLDEVRSSVPHNINPHLALEHLFLSV</sequence>
<organism evidence="1 2">
    <name type="scientific">Candidatus Uhrbacteria bacterium CG_4_9_14_3_um_filter_50_9</name>
    <dbReference type="NCBI Taxonomy" id="1975035"/>
    <lineage>
        <taxon>Bacteria</taxon>
        <taxon>Candidatus Uhriibacteriota</taxon>
    </lineage>
</organism>
<evidence type="ECO:0008006" key="3">
    <source>
        <dbReference type="Google" id="ProtNLM"/>
    </source>
</evidence>
<reference evidence="2" key="1">
    <citation type="submission" date="2017-09" db="EMBL/GenBank/DDBJ databases">
        <title>Depth-based differentiation of microbial function through sediment-hosted aquifers and enrichment of novel symbionts in the deep terrestrial subsurface.</title>
        <authorList>
            <person name="Probst A.J."/>
            <person name="Ladd B."/>
            <person name="Jarett J.K."/>
            <person name="Geller-Mcgrath D.E."/>
            <person name="Sieber C.M.K."/>
            <person name="Emerson J.B."/>
            <person name="Anantharaman K."/>
            <person name="Thomas B.C."/>
            <person name="Malmstrom R."/>
            <person name="Stieglmeier M."/>
            <person name="Klingl A."/>
            <person name="Woyke T."/>
            <person name="Ryan C.M."/>
            <person name="Banfield J.F."/>
        </authorList>
    </citation>
    <scope>NUCLEOTIDE SEQUENCE [LARGE SCALE GENOMIC DNA]</scope>
</reference>
<gene>
    <name evidence="1" type="ORF">CO174_01850</name>
</gene>
<proteinExistence type="predicted"/>
<dbReference type="Proteomes" id="UP000229385">
    <property type="component" value="Unassembled WGS sequence"/>
</dbReference>
<name>A0A2M7XCU0_9BACT</name>
<dbReference type="InterPro" id="IPR027417">
    <property type="entry name" value="P-loop_NTPase"/>
</dbReference>
<evidence type="ECO:0000313" key="1">
    <source>
        <dbReference type="EMBL" id="PJA45695.1"/>
    </source>
</evidence>
<dbReference type="AlphaFoldDB" id="A0A2M7XCU0"/>
<accession>A0A2M7XCU0</accession>
<dbReference type="PANTHER" id="PTHR11669">
    <property type="entry name" value="REPLICATION FACTOR C / DNA POLYMERASE III GAMMA-TAU SUBUNIT"/>
    <property type="match status" value="1"/>
</dbReference>
<evidence type="ECO:0000313" key="2">
    <source>
        <dbReference type="Proteomes" id="UP000229385"/>
    </source>
</evidence>
<dbReference type="SUPFAM" id="SSF52540">
    <property type="entry name" value="P-loop containing nucleoside triphosphate hydrolases"/>
    <property type="match status" value="1"/>
</dbReference>
<dbReference type="GO" id="GO:0006261">
    <property type="term" value="P:DNA-templated DNA replication"/>
    <property type="evidence" value="ECO:0007669"/>
    <property type="project" value="TreeGrafter"/>
</dbReference>
<dbReference type="PANTHER" id="PTHR11669:SF8">
    <property type="entry name" value="DNA POLYMERASE III SUBUNIT DELTA"/>
    <property type="match status" value="1"/>
</dbReference>
<protein>
    <recommendedName>
        <fullName evidence="3">DNA polymerase III subunit delta</fullName>
    </recommendedName>
</protein>
<dbReference type="EMBL" id="PFWU01000023">
    <property type="protein sequence ID" value="PJA45695.1"/>
    <property type="molecule type" value="Genomic_DNA"/>
</dbReference>